<dbReference type="InterPro" id="IPR006162">
    <property type="entry name" value="Ppantetheine_attach_site"/>
</dbReference>
<comment type="caution">
    <text evidence="8">The sequence shown here is derived from an EMBL/GenBank/DDBJ whole genome shotgun (WGS) entry which is preliminary data.</text>
</comment>
<dbReference type="Pfam" id="PF13193">
    <property type="entry name" value="AMP-binding_C"/>
    <property type="match status" value="3"/>
</dbReference>
<dbReference type="SMART" id="SM00823">
    <property type="entry name" value="PKS_PP"/>
    <property type="match status" value="3"/>
</dbReference>
<dbReference type="InterPro" id="IPR009081">
    <property type="entry name" value="PP-bd_ACP"/>
</dbReference>
<keyword evidence="3" id="KW-0597">Phosphoprotein</keyword>
<dbReference type="NCBIfam" id="NF003417">
    <property type="entry name" value="PRK04813.1"/>
    <property type="match status" value="3"/>
</dbReference>
<evidence type="ECO:0000256" key="4">
    <source>
        <dbReference type="ARBA" id="ARBA00022737"/>
    </source>
</evidence>
<dbReference type="NCBIfam" id="TIGR01720">
    <property type="entry name" value="NRPS-para261"/>
    <property type="match status" value="1"/>
</dbReference>
<feature type="compositionally biased region" description="Low complexity" evidence="6">
    <location>
        <begin position="3869"/>
        <end position="3878"/>
    </location>
</feature>
<evidence type="ECO:0000256" key="6">
    <source>
        <dbReference type="SAM" id="MobiDB-lite"/>
    </source>
</evidence>
<dbReference type="Gene3D" id="3.30.559.10">
    <property type="entry name" value="Chloramphenicol acetyltransferase-like domain"/>
    <property type="match status" value="5"/>
</dbReference>
<dbReference type="CDD" id="cd12117">
    <property type="entry name" value="A_NRPS_Srf_like"/>
    <property type="match status" value="3"/>
</dbReference>
<dbReference type="SUPFAM" id="SSF47336">
    <property type="entry name" value="ACP-like"/>
    <property type="match status" value="3"/>
</dbReference>
<dbReference type="InterPro" id="IPR036736">
    <property type="entry name" value="ACP-like_sf"/>
</dbReference>
<keyword evidence="4" id="KW-0677">Repeat</keyword>
<evidence type="ECO:0000256" key="1">
    <source>
        <dbReference type="ARBA" id="ARBA00001957"/>
    </source>
</evidence>
<dbReference type="InterPro" id="IPR000873">
    <property type="entry name" value="AMP-dep_synth/lig_dom"/>
</dbReference>
<dbReference type="NCBIfam" id="TIGR01733">
    <property type="entry name" value="AA-adenyl-dom"/>
    <property type="match status" value="3"/>
</dbReference>
<keyword evidence="2" id="KW-0596">Phosphopantetheine</keyword>
<evidence type="ECO:0000259" key="7">
    <source>
        <dbReference type="PROSITE" id="PS50075"/>
    </source>
</evidence>
<dbReference type="Pfam" id="PF00668">
    <property type="entry name" value="Condensation"/>
    <property type="match status" value="5"/>
</dbReference>
<dbReference type="SUPFAM" id="SSF56801">
    <property type="entry name" value="Acetyl-CoA synthetase-like"/>
    <property type="match status" value="3"/>
</dbReference>
<proteinExistence type="predicted"/>
<feature type="domain" description="Carrier" evidence="7">
    <location>
        <begin position="2410"/>
        <end position="2484"/>
    </location>
</feature>
<keyword evidence="5" id="KW-0045">Antibiotic biosynthesis</keyword>
<gene>
    <name evidence="8" type="ORF">GCM10017774_34980</name>
</gene>
<feature type="region of interest" description="Disordered" evidence="6">
    <location>
        <begin position="3854"/>
        <end position="3893"/>
    </location>
</feature>
<dbReference type="Gene3D" id="1.10.1200.10">
    <property type="entry name" value="ACP-like"/>
    <property type="match status" value="3"/>
</dbReference>
<dbReference type="InterPro" id="IPR020806">
    <property type="entry name" value="PKS_PP-bd"/>
</dbReference>
<dbReference type="PANTHER" id="PTHR45527:SF1">
    <property type="entry name" value="FATTY ACID SYNTHASE"/>
    <property type="match status" value="1"/>
</dbReference>
<sequence length="3999" mass="431514">MIEDMYPLAPVQQGMLFHVLEAQSDKGVYWAQGLYEFDGVLDLDAMRRAWVSVVDRHAVLRTGFVWEGVPEPLQVVMSDVQVPFEVHDWTGVTDQQAALDELLSRDRAQGFDLTKPPLMRVHVINDGTSHHRMVWALYSGLCDGWSVPVVLEEVGATYDAFCRGTTPDLEPVRPYRDFIAWLGKRDRAEAEAFWRDYLAGFDAPTALPVDHSVRDHWAQGRRRAELSEQLTTGIMDLARRKRVTPSTVIQAAWALLLSAYSGDDEVVYGLTVSGRPADLPGVESMVGVFINTLPVRVRISWERSFSDWLGELQANQVAVQRYEFTALSDIKRWSELPRGSGVFDSIVVFGNYPQALLSEEDEEGDDEDRFGALDSIEQVNYPIAFAVDLEDTLKIEAEFSTGAFDETSVDRLLDQLQAVLAAAVAAPDRLVREMTATPATGWEAGPAHDEPYAGPAERFRLAVRDFSDRVAVRDGDSELTYAELGERVARVASGLRAAGVGEETRVGLWFERSADLVVAILAVAQAGGTYVPLDPALPHGRLRDVQTAAGVELVVSRGDYALDGPRVVEFAELLTSPAEWPEITGLPQRLIYTMFTSGSTGVPKGVEITEEGVVRVVLDPAVAARPGDVVAHMAAVSFDASTWEIWTALLSGATLAVAPANLAERLDVAKLFARHGVTLSFMTTGLFHQLADTDPAVFSGHRLVLAGGEAMSPVQARKVLDANPAVGIFNMYGPTESTVYASFHDMHTGRLGPSSVPIGTALRGLRFYVLDRWLQPAPVGVPGELYIGGTGLARGYAGRADLAAERFVADPYVPGARMYRTGDLVRWGADGVVDFVGRTDDQVKIRGFRVEPGEVEHVLAGHPDVANAAVVVNDKRLIAYVVSSTEPADLRRFLAERLPEFLVPSAVVPLPELPLNPNGKLDVRALPDPGAPEATTAYEAPSTEAERTLAEVWTQVLGVERVGVHDNFFELGGDSIVSLQIVSRARAAGLRLEIADLFTHQTVQELAARVSTAEEPTADQGTVSGPVAFTPIQSWFLREDLPQRDHFNWSGMFELEPDTTARTMRAALGTVVAHHDALRLRLGEGAQENAAAETTDLVTVLDAAALDGAALEEAVTAAMTTAQTSLSLTDGPLLRAVYVDRGDRPAWFGLTVHHYVVDAVSWNVLLEDLETAYSGAALPPKTTSYQEWAAALEVFDPQDELAWWRDVVRTTTPVPTDLDGPNTEDSTESVRVSLDAERTSVLLTQAHRAYRTQGHELLLAALLQALGRWTGTGAAAIDLESHGREPIADGLDLSRTVGWFTAIHPVGLRHDDLGDTAGVIKAVKEQLRAVPRRGVGYTVLRERDPELRDAPARPVVFNYLGGADAVEESDGLFAQELSEDLCGPAEGDGGLRSHVLGVEVVQAADGTLAVELQYSTNLHERSTVSELASAYVAALGEIVDHCRSGVSGLTPSDVPLAALSQSSLDELVARTPGLADVYPLSPLQQGMLFHAVESPDSGVYWTQDVRELTGELDVEAMRAAWQLVLDRHPALRTGFVWSGEPLQVVVDGVRVPFEVRDWTSVTDPDAAVDALLAEDRARGCDLAVAPLLRIVVARGRDRHWILLAFHHLYADGWSIPLLWDEVTAAYQGEPLPPVRPYRDFIAWLSRRDSAEAEAFWREYLAGFDSPTPLPVDRVVREHWSQDRRELALPRDVTAQLVSLARDQRVTLSTVVQAAWSVLLAAYSGEDDVVFGLTVSGRPADLPGVESIVGLFINTLPVRVRVAWETSFADWLGSLQENQVAVQRHEHTPLADVQRVATGGLFDSMLVFGNYPQGEAPEEGEEDPDELFASTDSVEQMHYPIILAVDLEATLKVEANFSTGAFDASTVERLLGQLAEVLTAAARRPLAVVREMTPAPVTGWGAGPGVDEEFIGLASRFHRAVDEFGDQVAVRDGASELTYAELGHRVARVASGLRAAGVRDETRVGLWFERSADLVVAILAVAQAGGTYVPLDPALPHGRLRDVQTAAGVELVVSRGDYALDAPRLGVVDLADIAAPVDPAELGAVPGEQPELAAVPGRLVYTMFTSGSTGVPKGVEVTEEGVLRVVLDPAVAARPGDVVAHMAVVSFDASTWEIWTALLSGATLAVAPANLAERLDVAKLYTEHGVTLSFMTTGLFHQLADTDPGVFSGHRKVLAGGEGMSPVQARKVLDANPAVGIFNMYGPTESTVYASFHDMHTGRLGPATVPIGEALRGLRFSVLDQWLRPTPVGVPGELYIGGTGLARGYAGRADLAAERFVPDPSSPGARMYRTGDLVRWGADGAVDFVGRTDDQVKIRGFRVEPGEVEHVLAGHPGVSNAAVVVRELQQGKRLVAYVVGTAGAAELKSYLSERLPEFLVPSAVVALDELPLNSNGKLDKKALPLPEAPESTSVAPSTDVERALAAVWSQVLGVERVGVHDNYFELGGDSIISLQVVARAREAGLELKIADLFTHQTIQQIAAHTGVAADSQVSATPLADLEPLKARVPGAVDAYPLSPMQQGMLFHVLEAPADTAVYWAQDVRELRGPLDVAALEDAWRTVVGRHPALRSAFVWEGVEEPLQVVVGEVDVPFEVLDWTSVTDPHAALDDLLDADQRRGFDVTTAPLLRVYVADRGDRQWVVFTFHHLYLDGWSIPLVWDEVLAAYRRESLPPVRPYRDYIAWLREQPAADDFWREYLDGFTSPTALPVDRTSRLHWDQGRHHRELPETVALALEGLARREHVTISAVVQAAWALLLASHSGDDDVVFGLTVSGRPAALPGVESIVGLFINTLPVRIKVPADRTPFEQWLRTVQEGQVAAQRFEHSPLVDIQRVAGVPRLFESIVAVQNLPSGLDDGDEGDDGDEFDSPAMLEQGRYPLKLVVDVDGQLALLCEYSTGAFDAATVEALLDQLERILTTVAETPGTPVREIALLDAGQRAEVLEWSSSEPRALPEAHLAALFGRQVAAHPDRIALRDGVDLTYAQLDRRASGVAQWLRDNGVGTGTRVGLHLDRGPELIIAMLGVIGAGGSYVPLDPVQTTARLAQMIGTAGVGVVVTAGEWPLDIPRVRVLDVSPATGAGVLDLPEAKGPLPVAGGPDSELYVLFTSGSTGVPKGVSLTHEGVARVCTDPAVRVEAGDVVSHLAGIAFDTGAFEIWLALLNGATLVVGPADIAERMDVGKFLRDNGITASLLTTGLFHQLVETSPDVLDGLRLLVVGGDALQAQHARTARERRPDLRIVNAYGPTETTMTCTVHTLNGVTTQVPIGRPFAGMRAYVLDSWLQVLPAGVAGELFVGGPGVARGYVGRADLTAERFVPDPAKAGERLYRTGDRARWRADGTLEFLGRADDQVKIRGFRVEPGEVEALLATHEDVRATAVVATASGTGKRLVAYVVTDAETAELRTFLRERLPDHLVPSAFVTLDALPLTANGKLDRRALPEPAAPEADGAYVAPRTEQEQALAGIWAKLLGADRVGVHDNFFDLGGDSIASLQVVARARAAGLGLAVADLFTHQTVAELAAVATAPAVIDEGPATGPVPLTPIQRWFTGATIDDRNHWNWSGLFELEPDVDADRLAAALTTLVTHHDALRTRLHHGPDGWHQHVVEPGEAAAFSVVQGDVEHNMDALQRSLDLENGPLVAAVLFDRGDEPAWLGLVVHHLVVDGVSWNVLLDDLDAAYQGEELPPKTTSFRRWAESVNTFAGSDEVRAELPYWLEKAETPFTLPVDATGANTEDSAAVVEVALEAGDLPNAQVLDVVLAALHQTLGEWAGTDTVVVDLEHHGRESVAPGTDLSRTVGWFTSVHPLVLRHDDLTDGAGVVAAARESLKSVPRHGVGYGALRHLTVEDADVRRLRAAPDRQININFTGGPAPRPSTFAASSDAQQAASRHRPHAPVQPVQGRVAGTAMRPSDHRNTGQRLTAAALDAVSDDEVRGLIVDELPGDLCGESTSGGVRPYALHLEIERTGEGELLVEWHHSTNLHRTETVRRVASRFREAAAALIALPNSN</sequence>
<evidence type="ECO:0000256" key="5">
    <source>
        <dbReference type="ARBA" id="ARBA00023194"/>
    </source>
</evidence>
<protein>
    <recommendedName>
        <fullName evidence="7">Carrier domain-containing protein</fullName>
    </recommendedName>
</protein>
<accession>A0ABQ3MG97</accession>
<evidence type="ECO:0000256" key="3">
    <source>
        <dbReference type="ARBA" id="ARBA00022553"/>
    </source>
</evidence>
<dbReference type="Gene3D" id="2.30.38.10">
    <property type="entry name" value="Luciferase, Domain 3"/>
    <property type="match status" value="3"/>
</dbReference>
<dbReference type="Gene3D" id="3.40.50.980">
    <property type="match status" value="6"/>
</dbReference>
<dbReference type="CDD" id="cd19543">
    <property type="entry name" value="DCL_NRPS"/>
    <property type="match status" value="3"/>
</dbReference>
<name>A0ABQ3MG97_9PSEU</name>
<dbReference type="InterPro" id="IPR025110">
    <property type="entry name" value="AMP-bd_C"/>
</dbReference>
<evidence type="ECO:0000256" key="2">
    <source>
        <dbReference type="ARBA" id="ARBA00022450"/>
    </source>
</evidence>
<dbReference type="Proteomes" id="UP000605568">
    <property type="component" value="Unassembled WGS sequence"/>
</dbReference>
<keyword evidence="9" id="KW-1185">Reference proteome</keyword>
<dbReference type="Pfam" id="PF00550">
    <property type="entry name" value="PP-binding"/>
    <property type="match status" value="3"/>
</dbReference>
<feature type="domain" description="Carrier" evidence="7">
    <location>
        <begin position="940"/>
        <end position="1014"/>
    </location>
</feature>
<dbReference type="SUPFAM" id="SSF52777">
    <property type="entry name" value="CoA-dependent acyltransferases"/>
    <property type="match status" value="10"/>
</dbReference>
<dbReference type="InterPro" id="IPR045851">
    <property type="entry name" value="AMP-bd_C_sf"/>
</dbReference>
<dbReference type="Pfam" id="PF00501">
    <property type="entry name" value="AMP-binding"/>
    <property type="match status" value="3"/>
</dbReference>
<evidence type="ECO:0000313" key="9">
    <source>
        <dbReference type="Proteomes" id="UP000605568"/>
    </source>
</evidence>
<dbReference type="InterPro" id="IPR010071">
    <property type="entry name" value="AA_adenyl_dom"/>
</dbReference>
<dbReference type="EMBL" id="BNAR01000004">
    <property type="protein sequence ID" value="GHH40845.1"/>
    <property type="molecule type" value="Genomic_DNA"/>
</dbReference>
<dbReference type="InterPro" id="IPR020845">
    <property type="entry name" value="AMP-binding_CS"/>
</dbReference>
<dbReference type="Gene3D" id="3.30.559.30">
    <property type="entry name" value="Nonribosomal peptide synthetase, condensation domain"/>
    <property type="match status" value="5"/>
</dbReference>
<dbReference type="InterPro" id="IPR001242">
    <property type="entry name" value="Condensation_dom"/>
</dbReference>
<dbReference type="PROSITE" id="PS50075">
    <property type="entry name" value="CARRIER"/>
    <property type="match status" value="3"/>
</dbReference>
<dbReference type="PROSITE" id="PS00012">
    <property type="entry name" value="PHOSPHOPANTETHEINE"/>
    <property type="match status" value="3"/>
</dbReference>
<dbReference type="PROSITE" id="PS00455">
    <property type="entry name" value="AMP_BINDING"/>
    <property type="match status" value="1"/>
</dbReference>
<feature type="domain" description="Carrier" evidence="7">
    <location>
        <begin position="3446"/>
        <end position="3520"/>
    </location>
</feature>
<dbReference type="PANTHER" id="PTHR45527">
    <property type="entry name" value="NONRIBOSOMAL PEPTIDE SYNTHETASE"/>
    <property type="match status" value="1"/>
</dbReference>
<dbReference type="InterPro" id="IPR010060">
    <property type="entry name" value="NRPS_synth"/>
</dbReference>
<dbReference type="Gene3D" id="3.30.300.30">
    <property type="match status" value="3"/>
</dbReference>
<reference evidence="9" key="1">
    <citation type="journal article" date="2019" name="Int. J. Syst. Evol. Microbiol.">
        <title>The Global Catalogue of Microorganisms (GCM) 10K type strain sequencing project: providing services to taxonomists for standard genome sequencing and annotation.</title>
        <authorList>
            <consortium name="The Broad Institute Genomics Platform"/>
            <consortium name="The Broad Institute Genome Sequencing Center for Infectious Disease"/>
            <person name="Wu L."/>
            <person name="Ma J."/>
        </authorList>
    </citation>
    <scope>NUCLEOTIDE SEQUENCE [LARGE SCALE GENOMIC DNA]</scope>
    <source>
        <strain evidence="9">CGMCC 4.7367</strain>
    </source>
</reference>
<organism evidence="8 9">
    <name type="scientific">Lentzea cavernae</name>
    <dbReference type="NCBI Taxonomy" id="2020703"/>
    <lineage>
        <taxon>Bacteria</taxon>
        <taxon>Bacillati</taxon>
        <taxon>Actinomycetota</taxon>
        <taxon>Actinomycetes</taxon>
        <taxon>Pseudonocardiales</taxon>
        <taxon>Pseudonocardiaceae</taxon>
        <taxon>Lentzea</taxon>
    </lineage>
</organism>
<evidence type="ECO:0000313" key="8">
    <source>
        <dbReference type="EMBL" id="GHH40845.1"/>
    </source>
</evidence>
<dbReference type="InterPro" id="IPR023213">
    <property type="entry name" value="CAT-like_dom_sf"/>
</dbReference>
<comment type="cofactor">
    <cofactor evidence="1">
        <name>pantetheine 4'-phosphate</name>
        <dbReference type="ChEBI" id="CHEBI:47942"/>
    </cofactor>
</comment>